<protein>
    <recommendedName>
        <fullName evidence="8">Cytochrome P450</fullName>
    </recommendedName>
</protein>
<evidence type="ECO:0000256" key="4">
    <source>
        <dbReference type="ARBA" id="ARBA00023004"/>
    </source>
</evidence>
<feature type="transmembrane region" description="Helical" evidence="5">
    <location>
        <begin position="40"/>
        <end position="67"/>
    </location>
</feature>
<keyword evidence="2" id="KW-0479">Metal-binding</keyword>
<keyword evidence="7" id="KW-1185">Reference proteome</keyword>
<comment type="similarity">
    <text evidence="1">Belongs to the cytochrome P450 family.</text>
</comment>
<dbReference type="InterPro" id="IPR036396">
    <property type="entry name" value="Cyt_P450_sf"/>
</dbReference>
<evidence type="ECO:0000313" key="6">
    <source>
        <dbReference type="EMBL" id="KAL2634154.1"/>
    </source>
</evidence>
<feature type="transmembrane region" description="Helical" evidence="5">
    <location>
        <begin position="79"/>
        <end position="96"/>
    </location>
</feature>
<keyword evidence="5" id="KW-0812">Transmembrane</keyword>
<evidence type="ECO:0000256" key="5">
    <source>
        <dbReference type="SAM" id="Phobius"/>
    </source>
</evidence>
<proteinExistence type="inferred from homology"/>
<dbReference type="GO" id="GO:0016491">
    <property type="term" value="F:oxidoreductase activity"/>
    <property type="evidence" value="ECO:0007669"/>
    <property type="project" value="UniProtKB-KW"/>
</dbReference>
<dbReference type="Proteomes" id="UP001605036">
    <property type="component" value="Unassembled WGS sequence"/>
</dbReference>
<evidence type="ECO:0000313" key="7">
    <source>
        <dbReference type="Proteomes" id="UP001605036"/>
    </source>
</evidence>
<dbReference type="GO" id="GO:0046872">
    <property type="term" value="F:metal ion binding"/>
    <property type="evidence" value="ECO:0007669"/>
    <property type="project" value="UniProtKB-KW"/>
</dbReference>
<evidence type="ECO:0000256" key="3">
    <source>
        <dbReference type="ARBA" id="ARBA00023002"/>
    </source>
</evidence>
<sequence>MEQQQQLGLRFQMVHSFKHDLQRDLSPFEKSSNYKSFLGIIYGSMTTGYLLQFLGATVVVLFCLVFYRWRQRNLIGPKYWPMIGSMLLVFGNYQHMHDWILDFLEGSRTFRVQMPFRRLYYCTVDQANVKHLLDSNSINYRKGHGYFTRMEVLVGERDLNASFLMRRWTASEYSHSTTADMSAEALKKSTCTIARILSQVAFEAGIVDVQELLRRASLDAVGKVALGMDFASMPNNLRSDWPREHMEFCTALDSATEIVMKRFIDPVWELKRYLNIGEEAMLAKHMKVLNDFIYNVVSDRKCELDHFHGQIYDLAQAYRATAEGEWCGDWDVETFSFVMTDRIRDYARLLTSESLNELPYLHACITETLRLYPVVPLDPMDIEADDILPEGCTVKGKKGNMVFLSPYAMARLPAIWGPDAMSFNPQRWIHGGKFVPESEFKFVTFQAGLYTCNLKDVIYQNCKVAAAILGRFFEFVYGGALNHQPRYRMTSTLVVENGLKIYPRLRD</sequence>
<keyword evidence="5" id="KW-1133">Transmembrane helix</keyword>
<comment type="caution">
    <text evidence="6">The sequence shown here is derived from an EMBL/GenBank/DDBJ whole genome shotgun (WGS) entry which is preliminary data.</text>
</comment>
<organism evidence="6 7">
    <name type="scientific">Riccia fluitans</name>
    <dbReference type="NCBI Taxonomy" id="41844"/>
    <lineage>
        <taxon>Eukaryota</taxon>
        <taxon>Viridiplantae</taxon>
        <taxon>Streptophyta</taxon>
        <taxon>Embryophyta</taxon>
        <taxon>Marchantiophyta</taxon>
        <taxon>Marchantiopsida</taxon>
        <taxon>Marchantiidae</taxon>
        <taxon>Marchantiales</taxon>
        <taxon>Ricciaceae</taxon>
        <taxon>Riccia</taxon>
    </lineage>
</organism>
<evidence type="ECO:0000256" key="2">
    <source>
        <dbReference type="ARBA" id="ARBA00022723"/>
    </source>
</evidence>
<evidence type="ECO:0000256" key="1">
    <source>
        <dbReference type="ARBA" id="ARBA00010617"/>
    </source>
</evidence>
<keyword evidence="4" id="KW-0408">Iron</keyword>
<gene>
    <name evidence="6" type="ORF">R1flu_005633</name>
</gene>
<dbReference type="EMBL" id="JBHFFA010000003">
    <property type="protein sequence ID" value="KAL2634154.1"/>
    <property type="molecule type" value="Genomic_DNA"/>
</dbReference>
<dbReference type="SUPFAM" id="SSF48264">
    <property type="entry name" value="Cytochrome P450"/>
    <property type="match status" value="1"/>
</dbReference>
<keyword evidence="5" id="KW-0472">Membrane</keyword>
<dbReference type="Pfam" id="PF00067">
    <property type="entry name" value="p450"/>
    <property type="match status" value="1"/>
</dbReference>
<reference evidence="6 7" key="1">
    <citation type="submission" date="2024-09" db="EMBL/GenBank/DDBJ databases">
        <title>Chromosome-scale assembly of Riccia fluitans.</title>
        <authorList>
            <person name="Paukszto L."/>
            <person name="Sawicki J."/>
            <person name="Karawczyk K."/>
            <person name="Piernik-Szablinska J."/>
            <person name="Szczecinska M."/>
            <person name="Mazdziarz M."/>
        </authorList>
    </citation>
    <scope>NUCLEOTIDE SEQUENCE [LARGE SCALE GENOMIC DNA]</scope>
    <source>
        <strain evidence="6">Rf_01</strain>
        <tissue evidence="6">Aerial parts of the thallus</tissue>
    </source>
</reference>
<dbReference type="InterPro" id="IPR001128">
    <property type="entry name" value="Cyt_P450"/>
</dbReference>
<dbReference type="AlphaFoldDB" id="A0ABD1YUN1"/>
<dbReference type="Gene3D" id="1.10.630.10">
    <property type="entry name" value="Cytochrome P450"/>
    <property type="match status" value="2"/>
</dbReference>
<name>A0ABD1YUN1_9MARC</name>
<evidence type="ECO:0008006" key="8">
    <source>
        <dbReference type="Google" id="ProtNLM"/>
    </source>
</evidence>
<dbReference type="PANTHER" id="PTHR24296">
    <property type="entry name" value="CYTOCHROME P450"/>
    <property type="match status" value="1"/>
</dbReference>
<accession>A0ABD1YUN1</accession>
<keyword evidence="3" id="KW-0560">Oxidoreductase</keyword>